<dbReference type="AlphaFoldDB" id="A0AAW1ADU3"/>
<evidence type="ECO:0000313" key="1">
    <source>
        <dbReference type="EMBL" id="KAK9308259.1"/>
    </source>
</evidence>
<gene>
    <name evidence="1" type="ORF">QLX08_001722</name>
</gene>
<proteinExistence type="predicted"/>
<organism evidence="1 2">
    <name type="scientific">Tetragonisca angustula</name>
    <dbReference type="NCBI Taxonomy" id="166442"/>
    <lineage>
        <taxon>Eukaryota</taxon>
        <taxon>Metazoa</taxon>
        <taxon>Ecdysozoa</taxon>
        <taxon>Arthropoda</taxon>
        <taxon>Hexapoda</taxon>
        <taxon>Insecta</taxon>
        <taxon>Pterygota</taxon>
        <taxon>Neoptera</taxon>
        <taxon>Endopterygota</taxon>
        <taxon>Hymenoptera</taxon>
        <taxon>Apocrita</taxon>
        <taxon>Aculeata</taxon>
        <taxon>Apoidea</taxon>
        <taxon>Anthophila</taxon>
        <taxon>Apidae</taxon>
        <taxon>Tetragonisca</taxon>
    </lineage>
</organism>
<reference evidence="1 2" key="1">
    <citation type="submission" date="2024-05" db="EMBL/GenBank/DDBJ databases">
        <title>The nuclear and mitochondrial genome assemblies of Tetragonisca angustula (Apidae: Meliponini), a tiny yet remarkable pollinator in the Neotropics.</title>
        <authorList>
            <person name="Ferrari R."/>
            <person name="Ricardo P.C."/>
            <person name="Dias F.C."/>
            <person name="Araujo N.S."/>
            <person name="Soares D.O."/>
            <person name="Zhou Q.-S."/>
            <person name="Zhu C.-D."/>
            <person name="Coutinho L."/>
            <person name="Airas M.C."/>
            <person name="Batista T.M."/>
        </authorList>
    </citation>
    <scope>NUCLEOTIDE SEQUENCE [LARGE SCALE GENOMIC DNA]</scope>
    <source>
        <strain evidence="1">ASF017062</strain>
        <tissue evidence="1">Abdomen</tissue>
    </source>
</reference>
<sequence>MFGKRHKAALKAAPLTTSSAVHFEDETSGYGLFRDQNSGSKIAKACAVPLLVCSSQTITPGRLRKLGLP</sequence>
<dbReference type="EMBL" id="JAWNGG020000022">
    <property type="protein sequence ID" value="KAK9308259.1"/>
    <property type="molecule type" value="Genomic_DNA"/>
</dbReference>
<dbReference type="Proteomes" id="UP001432146">
    <property type="component" value="Unassembled WGS sequence"/>
</dbReference>
<protein>
    <submittedName>
        <fullName evidence="1">Uncharacterized protein</fullName>
    </submittedName>
</protein>
<keyword evidence="2" id="KW-1185">Reference proteome</keyword>
<accession>A0AAW1ADU3</accession>
<evidence type="ECO:0000313" key="2">
    <source>
        <dbReference type="Proteomes" id="UP001432146"/>
    </source>
</evidence>
<comment type="caution">
    <text evidence="1">The sequence shown here is derived from an EMBL/GenBank/DDBJ whole genome shotgun (WGS) entry which is preliminary data.</text>
</comment>
<name>A0AAW1ADU3_9HYME</name>